<dbReference type="Proteomes" id="UP000241639">
    <property type="component" value="Unassembled WGS sequence"/>
</dbReference>
<dbReference type="RefSeq" id="WP_107728122.1">
    <property type="nucleotide sequence ID" value="NZ_PZZP01000002.1"/>
</dbReference>
<reference evidence="1 2" key="1">
    <citation type="submission" date="2018-04" db="EMBL/GenBank/DDBJ databases">
        <title>Genomic Encyclopedia of Archaeal and Bacterial Type Strains, Phase II (KMG-II): from individual species to whole genera.</title>
        <authorList>
            <person name="Goeker M."/>
        </authorList>
    </citation>
    <scope>NUCLEOTIDE SEQUENCE [LARGE SCALE GENOMIC DNA]</scope>
    <source>
        <strain evidence="1 2">DSM 45169</strain>
    </source>
</reference>
<dbReference type="EMBL" id="PZZP01000002">
    <property type="protein sequence ID" value="PTM56827.1"/>
    <property type="molecule type" value="Genomic_DNA"/>
</dbReference>
<organism evidence="1 2">
    <name type="scientific">Desmospora activa DSM 45169</name>
    <dbReference type="NCBI Taxonomy" id="1121389"/>
    <lineage>
        <taxon>Bacteria</taxon>
        <taxon>Bacillati</taxon>
        <taxon>Bacillota</taxon>
        <taxon>Bacilli</taxon>
        <taxon>Bacillales</taxon>
        <taxon>Thermoactinomycetaceae</taxon>
        <taxon>Desmospora</taxon>
    </lineage>
</organism>
<keyword evidence="2" id="KW-1185">Reference proteome</keyword>
<protein>
    <submittedName>
        <fullName evidence="1">Uncharacterized protein</fullName>
    </submittedName>
</protein>
<comment type="caution">
    <text evidence="1">The sequence shown here is derived from an EMBL/GenBank/DDBJ whole genome shotgun (WGS) entry which is preliminary data.</text>
</comment>
<evidence type="ECO:0000313" key="1">
    <source>
        <dbReference type="EMBL" id="PTM56827.1"/>
    </source>
</evidence>
<gene>
    <name evidence="1" type="ORF">C8J48_3152</name>
</gene>
<proteinExistence type="predicted"/>
<dbReference type="OrthoDB" id="2382099at2"/>
<dbReference type="AlphaFoldDB" id="A0A2T4Z4M3"/>
<name>A0A2T4Z4M3_9BACL</name>
<evidence type="ECO:0000313" key="2">
    <source>
        <dbReference type="Proteomes" id="UP000241639"/>
    </source>
</evidence>
<accession>A0A2T4Z4M3</accession>
<sequence length="130" mass="15272">MSIPKGKRKMATDLSKVQLDNKFSKEEILRAADLRKLSQDQLIRLLRSHDKLALFFQKEGMEAVMIRYELFETLVKAAESMNELLEDIEIAERYKDRFNTSPKEFQQIEESTKNYLQKIAQQSQEDKNGN</sequence>